<evidence type="ECO:0000256" key="3">
    <source>
        <dbReference type="ARBA" id="ARBA00022764"/>
    </source>
</evidence>
<dbReference type="Gene3D" id="2.30.30.760">
    <property type="match status" value="1"/>
</dbReference>
<keyword evidence="6" id="KW-0969">Cilium</keyword>
<dbReference type="PANTHER" id="PTHR36307:SF1">
    <property type="entry name" value="FLAGELLA BASAL BODY P-RING FORMATION PROTEIN FLGA"/>
    <property type="match status" value="1"/>
</dbReference>
<dbReference type="CDD" id="cd11614">
    <property type="entry name" value="SAF_CpaB_FlgA_like"/>
    <property type="match status" value="1"/>
</dbReference>
<dbReference type="AlphaFoldDB" id="A0A850Q8Z3"/>
<comment type="function">
    <text evidence="4">Involved in the assembly process of the P-ring formation. It may associate with FlgF on the rod constituting a structure essential for the P-ring assembly or may act as a modulator protein for the P-ring assembly.</text>
</comment>
<dbReference type="RefSeq" id="WP_177156690.1">
    <property type="nucleotide sequence ID" value="NZ_JABCJE010000001.1"/>
</dbReference>
<dbReference type="NCBIfam" id="TIGR03170">
    <property type="entry name" value="flgA_cterm"/>
    <property type="match status" value="1"/>
</dbReference>
<feature type="chain" id="PRO_5033107318" description="Flagella basal body P-ring formation protein FlgA" evidence="4">
    <location>
        <begin position="19"/>
        <end position="141"/>
    </location>
</feature>
<comment type="subcellular location">
    <subcellularLocation>
        <location evidence="1 4">Periplasm</location>
    </subcellularLocation>
</comment>
<gene>
    <name evidence="6" type="primary">flgA</name>
    <name evidence="6" type="ORF">HJ536_03650</name>
</gene>
<reference evidence="6 7" key="1">
    <citation type="submission" date="2020-04" db="EMBL/GenBank/DDBJ databases">
        <title>Donghicola sp., a member of the Rhodobacteraceae family isolated from mangrove forest in Thailand.</title>
        <authorList>
            <person name="Charoenyingcharoen P."/>
            <person name="Yukphan P."/>
        </authorList>
    </citation>
    <scope>NUCLEOTIDE SEQUENCE [LARGE SCALE GENOMIC DNA]</scope>
    <source>
        <strain evidence="6 7">B5-SW-15</strain>
    </source>
</reference>
<proteinExistence type="inferred from homology"/>
<feature type="domain" description="SAF" evidence="5">
    <location>
        <begin position="18"/>
        <end position="76"/>
    </location>
</feature>
<dbReference type="GO" id="GO:0042597">
    <property type="term" value="C:periplasmic space"/>
    <property type="evidence" value="ECO:0007669"/>
    <property type="project" value="UniProtKB-SubCell"/>
</dbReference>
<keyword evidence="2 4" id="KW-0732">Signal</keyword>
<sequence>MRVLLLLTGLLLGAPAGAETIVASRTLPARTVITESDIAFAADTTPGAATNITEVIGKEARATIYSGHPLFLSALTAPALVERNQLTTLIYELGALTISAEGRVLERGAAGDLVRVMNLSSRTIVQGAVQPDASISVSGSN</sequence>
<feature type="signal peptide" evidence="4">
    <location>
        <begin position="1"/>
        <end position="18"/>
    </location>
</feature>
<dbReference type="InterPro" id="IPR036732">
    <property type="entry name" value="AFP_Neu5c_C_sf"/>
</dbReference>
<keyword evidence="3 4" id="KW-0574">Periplasm</keyword>
<dbReference type="EMBL" id="JABCJE010000001">
    <property type="protein sequence ID" value="NVO22441.1"/>
    <property type="molecule type" value="Genomic_DNA"/>
</dbReference>
<keyword evidence="6" id="KW-0282">Flagellum</keyword>
<dbReference type="InterPro" id="IPR039246">
    <property type="entry name" value="Flagellar_FlgA"/>
</dbReference>
<keyword evidence="6" id="KW-0966">Cell projection</keyword>
<evidence type="ECO:0000256" key="2">
    <source>
        <dbReference type="ARBA" id="ARBA00022729"/>
    </source>
</evidence>
<dbReference type="InterPro" id="IPR017585">
    <property type="entry name" value="SAF_FlgA"/>
</dbReference>
<dbReference type="Proteomes" id="UP000592216">
    <property type="component" value="Unassembled WGS sequence"/>
</dbReference>
<comment type="caution">
    <text evidence="6">The sequence shown here is derived from an EMBL/GenBank/DDBJ whole genome shotgun (WGS) entry which is preliminary data.</text>
</comment>
<dbReference type="PANTHER" id="PTHR36307">
    <property type="entry name" value="FLAGELLA BASAL BODY P-RING FORMATION PROTEIN FLGA"/>
    <property type="match status" value="1"/>
</dbReference>
<accession>A0A850Q8Z3</accession>
<protein>
    <recommendedName>
        <fullName evidence="4">Flagella basal body P-ring formation protein FlgA</fullName>
    </recommendedName>
</protein>
<evidence type="ECO:0000256" key="4">
    <source>
        <dbReference type="RuleBase" id="RU362063"/>
    </source>
</evidence>
<comment type="similarity">
    <text evidence="4">Belongs to the FlgA family.</text>
</comment>
<dbReference type="Gene3D" id="3.90.1210.10">
    <property type="entry name" value="Antifreeze-like/N-acetylneuraminic acid synthase C-terminal domain"/>
    <property type="match status" value="1"/>
</dbReference>
<dbReference type="Pfam" id="PF13144">
    <property type="entry name" value="ChapFlgA"/>
    <property type="match status" value="1"/>
</dbReference>
<evidence type="ECO:0000313" key="6">
    <source>
        <dbReference type="EMBL" id="NVO22441.1"/>
    </source>
</evidence>
<dbReference type="InterPro" id="IPR013974">
    <property type="entry name" value="SAF"/>
</dbReference>
<evidence type="ECO:0000259" key="5">
    <source>
        <dbReference type="SMART" id="SM00858"/>
    </source>
</evidence>
<organism evidence="6 7">
    <name type="scientific">Donghicola mangrovi</name>
    <dbReference type="NCBI Taxonomy" id="2729614"/>
    <lineage>
        <taxon>Bacteria</taxon>
        <taxon>Pseudomonadati</taxon>
        <taxon>Pseudomonadota</taxon>
        <taxon>Alphaproteobacteria</taxon>
        <taxon>Rhodobacterales</taxon>
        <taxon>Roseobacteraceae</taxon>
        <taxon>Donghicola</taxon>
    </lineage>
</organism>
<evidence type="ECO:0000313" key="7">
    <source>
        <dbReference type="Proteomes" id="UP000592216"/>
    </source>
</evidence>
<keyword evidence="4" id="KW-1005">Bacterial flagellum biogenesis</keyword>
<name>A0A850Q8Z3_9RHOB</name>
<dbReference type="GO" id="GO:0044780">
    <property type="term" value="P:bacterial-type flagellum assembly"/>
    <property type="evidence" value="ECO:0007669"/>
    <property type="project" value="InterPro"/>
</dbReference>
<dbReference type="SUPFAM" id="SSF51269">
    <property type="entry name" value="AFP III-like domain"/>
    <property type="match status" value="1"/>
</dbReference>
<evidence type="ECO:0000256" key="1">
    <source>
        <dbReference type="ARBA" id="ARBA00004418"/>
    </source>
</evidence>
<dbReference type="SMART" id="SM00858">
    <property type="entry name" value="SAF"/>
    <property type="match status" value="1"/>
</dbReference>